<feature type="region of interest" description="Disordered" evidence="1">
    <location>
        <begin position="94"/>
        <end position="113"/>
    </location>
</feature>
<protein>
    <submittedName>
        <fullName evidence="2">Uncharacterized protein</fullName>
    </submittedName>
</protein>
<dbReference type="AlphaFoldDB" id="A0A8X6S5E7"/>
<name>A0A8X6S5E7_TRICX</name>
<reference evidence="2" key="1">
    <citation type="submission" date="2020-08" db="EMBL/GenBank/DDBJ databases">
        <title>Multicomponent nature underlies the extraordinary mechanical properties of spider dragline silk.</title>
        <authorList>
            <person name="Kono N."/>
            <person name="Nakamura H."/>
            <person name="Mori M."/>
            <person name="Yoshida Y."/>
            <person name="Ohtoshi R."/>
            <person name="Malay A.D."/>
            <person name="Moran D.A.P."/>
            <person name="Tomita M."/>
            <person name="Numata K."/>
            <person name="Arakawa K."/>
        </authorList>
    </citation>
    <scope>NUCLEOTIDE SEQUENCE</scope>
</reference>
<evidence type="ECO:0000313" key="2">
    <source>
        <dbReference type="EMBL" id="GFY06061.1"/>
    </source>
</evidence>
<gene>
    <name evidence="2" type="ORF">TNCV_3863651</name>
</gene>
<comment type="caution">
    <text evidence="2">The sequence shown here is derived from an EMBL/GenBank/DDBJ whole genome shotgun (WGS) entry which is preliminary data.</text>
</comment>
<dbReference type="Proteomes" id="UP000887159">
    <property type="component" value="Unassembled WGS sequence"/>
</dbReference>
<sequence length="113" mass="12333">MNDVCVFPLISSPEFSIEKTCSLQSEEVVKVFNHLDVVFVGPGVHDNASLGSYLGVSDTPTPTRCFAVSVSSLHAIDLFGRYRYRRLTALRQCLPSGVPGTSPLRSSPKKHLP</sequence>
<organism evidence="2 3">
    <name type="scientific">Trichonephila clavipes</name>
    <name type="common">Golden silk orbweaver</name>
    <name type="synonym">Nephila clavipes</name>
    <dbReference type="NCBI Taxonomy" id="2585209"/>
    <lineage>
        <taxon>Eukaryota</taxon>
        <taxon>Metazoa</taxon>
        <taxon>Ecdysozoa</taxon>
        <taxon>Arthropoda</taxon>
        <taxon>Chelicerata</taxon>
        <taxon>Arachnida</taxon>
        <taxon>Araneae</taxon>
        <taxon>Araneomorphae</taxon>
        <taxon>Entelegynae</taxon>
        <taxon>Araneoidea</taxon>
        <taxon>Nephilidae</taxon>
        <taxon>Trichonephila</taxon>
    </lineage>
</organism>
<proteinExistence type="predicted"/>
<keyword evidence="3" id="KW-1185">Reference proteome</keyword>
<evidence type="ECO:0000313" key="3">
    <source>
        <dbReference type="Proteomes" id="UP000887159"/>
    </source>
</evidence>
<accession>A0A8X6S5E7</accession>
<dbReference type="EMBL" id="BMAU01021256">
    <property type="protein sequence ID" value="GFY06061.1"/>
    <property type="molecule type" value="Genomic_DNA"/>
</dbReference>
<evidence type="ECO:0000256" key="1">
    <source>
        <dbReference type="SAM" id="MobiDB-lite"/>
    </source>
</evidence>